<dbReference type="InterPro" id="IPR013320">
    <property type="entry name" value="ConA-like_dom_sf"/>
</dbReference>
<gene>
    <name evidence="10" type="ORF">LSUB1_G004864</name>
</gene>
<feature type="region of interest" description="Disordered" evidence="6">
    <location>
        <begin position="359"/>
        <end position="394"/>
    </location>
</feature>
<feature type="non-terminal residue" evidence="10">
    <location>
        <position position="1"/>
    </location>
</feature>
<dbReference type="GO" id="GO:0009251">
    <property type="term" value="P:glucan catabolic process"/>
    <property type="evidence" value="ECO:0007669"/>
    <property type="project" value="TreeGrafter"/>
</dbReference>
<dbReference type="InterPro" id="IPR050546">
    <property type="entry name" value="Glycosyl_Hydrlase_16"/>
</dbReference>
<dbReference type="Gene3D" id="2.60.120.200">
    <property type="match status" value="1"/>
</dbReference>
<protein>
    <recommendedName>
        <fullName evidence="3">endo-1,3(4)-beta-glucanase</fullName>
        <ecNumber evidence="3">3.2.1.6</ecNumber>
    </recommendedName>
</protein>
<dbReference type="OrthoDB" id="192832at2759"/>
<evidence type="ECO:0000313" key="10">
    <source>
        <dbReference type="EMBL" id="TVY39545.1"/>
    </source>
</evidence>
<evidence type="ECO:0000256" key="4">
    <source>
        <dbReference type="ARBA" id="ARBA00022801"/>
    </source>
</evidence>
<evidence type="ECO:0000256" key="3">
    <source>
        <dbReference type="ARBA" id="ARBA00012599"/>
    </source>
</evidence>
<dbReference type="EMBL" id="QGMJ01000223">
    <property type="protein sequence ID" value="TVY39545.1"/>
    <property type="molecule type" value="Genomic_DNA"/>
</dbReference>
<keyword evidence="11" id="KW-1185">Reference proteome</keyword>
<feature type="compositionally biased region" description="Low complexity" evidence="6">
    <location>
        <begin position="548"/>
        <end position="579"/>
    </location>
</feature>
<feature type="signal peptide" evidence="7">
    <location>
        <begin position="1"/>
        <end position="27"/>
    </location>
</feature>
<dbReference type="Proteomes" id="UP000462212">
    <property type="component" value="Unassembled WGS sequence"/>
</dbReference>
<feature type="compositionally biased region" description="Low complexity" evidence="6">
    <location>
        <begin position="381"/>
        <end position="394"/>
    </location>
</feature>
<evidence type="ECO:0000259" key="8">
    <source>
        <dbReference type="PROSITE" id="PS51212"/>
    </source>
</evidence>
<name>A0A8H8RSA0_9HELO</name>
<accession>A0A8H8RSA0</accession>
<feature type="domain" description="GH16" evidence="9">
    <location>
        <begin position="29"/>
        <end position="327"/>
    </location>
</feature>
<comment type="similarity">
    <text evidence="2">Belongs to the glycosyl hydrolase 16 family.</text>
</comment>
<sequence>MTSMIPSSSKFWHDVLILLIFGSSAGAANTYNLDTKLAGSSFFDNFNFFTGPDPTNGFVNYVSAVEAANLGLAGPGPNGAMYIGVDHSTTLSTSAPGRKSVRISSKKSWTHGLFIADIAHMPGGICGTWPAFWSFGPNWPHSGEIDIIEGVNSNHDNLMSLHTSSDCTVAGSGQTGTLQSNNCDGNSNGNAGCSSTASTDSSYGAPFNAISGGVYTTEWTSQHIKIWFFPRSSIPQDITNGVPDPQTWGTPQANFQGSCDIDSHFANHNLVFDTTFCGDWAANVWTSDPVCKSKAPTCVSYVASNPSAFIDAYWIINSVKVYTLGPAASSTSKKPDSSMKATGSSSSIKTTYVSLPAKQTSNSSVASTPKSSAKHTPPSPSQATPTSSKPSPSKTPQLNFIYLSCLSTTPSTFTNILTSPNMTIPACLTACTSRAYASVHGDVCGCGDDLGDTTVGSCHLPCPGNPLEVCGGVRVVDSLRKRLSNDTADWAWSVYVAKPVGGLEGNLSESLVETSTVQMDTLLPSAPAETAAAPAETGSITPEPSPSPSSLDTTSSLNTTSSLDTNSDPSISTDLPPLSSVPPASSVLGVGMAGTSSFPSPPSQPESYITILTTTYIDLCTCAANTLTTYTITSTLTICPDIPSDSITTTTTATATATAPNPMSTTTKTCASCGIAGDSSTFILTLPCVDDSTSLSGISSAGVGMGVWSNTSTPLLPLPLPLPLSVATPNISITPALTPAYTTQVPAAAHPVPPVQIPISPPPPPPPTAMATATDHVVRTSTETVKPTGGGVQTIMGGGGGVGSVNASSVLTAEGRRNQRFSFEAVVAFLGFAVLV</sequence>
<comment type="catalytic activity">
    <reaction evidence="1">
        <text>Endohydrolysis of (1-&gt;3)- or (1-&gt;4)-linkages in beta-D-glucans when the glucose residue whose reducing group is involved in the linkage to be hydrolyzed is itself substituted at C-3.</text>
        <dbReference type="EC" id="3.2.1.6"/>
    </reaction>
</comment>
<proteinExistence type="inferred from homology"/>
<evidence type="ECO:0000256" key="5">
    <source>
        <dbReference type="ARBA" id="ARBA00023295"/>
    </source>
</evidence>
<reference evidence="10 11" key="1">
    <citation type="submission" date="2018-05" db="EMBL/GenBank/DDBJ databases">
        <title>Genome sequencing and assembly of the regulated plant pathogen Lachnellula willkommii and related sister species for the development of diagnostic species identification markers.</title>
        <authorList>
            <person name="Giroux E."/>
            <person name="Bilodeau G."/>
        </authorList>
    </citation>
    <scope>NUCLEOTIDE SEQUENCE [LARGE SCALE GENOMIC DNA]</scope>
    <source>
        <strain evidence="10 11">CBS 197.66</strain>
    </source>
</reference>
<dbReference type="PANTHER" id="PTHR10963:SF24">
    <property type="entry name" value="GLYCOSIDASE C21B10.07-RELATED"/>
    <property type="match status" value="1"/>
</dbReference>
<dbReference type="EC" id="3.2.1.6" evidence="3"/>
<dbReference type="AlphaFoldDB" id="A0A8H8RSA0"/>
<dbReference type="PROSITE" id="PS51762">
    <property type="entry name" value="GH16_2"/>
    <property type="match status" value="1"/>
</dbReference>
<evidence type="ECO:0000256" key="6">
    <source>
        <dbReference type="SAM" id="MobiDB-lite"/>
    </source>
</evidence>
<feature type="region of interest" description="Disordered" evidence="6">
    <location>
        <begin position="527"/>
        <end position="579"/>
    </location>
</feature>
<evidence type="ECO:0000256" key="7">
    <source>
        <dbReference type="SAM" id="SignalP"/>
    </source>
</evidence>
<feature type="domain" description="WSC" evidence="8">
    <location>
        <begin position="399"/>
        <end position="482"/>
    </location>
</feature>
<evidence type="ECO:0000256" key="2">
    <source>
        <dbReference type="ARBA" id="ARBA00006865"/>
    </source>
</evidence>
<dbReference type="Pfam" id="PF26113">
    <property type="entry name" value="GH16_XgeA"/>
    <property type="match status" value="1"/>
</dbReference>
<comment type="caution">
    <text evidence="10">The sequence shown here is derived from an EMBL/GenBank/DDBJ whole genome shotgun (WGS) entry which is preliminary data.</text>
</comment>
<feature type="compositionally biased region" description="Polar residues" evidence="6">
    <location>
        <begin position="359"/>
        <end position="371"/>
    </location>
</feature>
<evidence type="ECO:0000313" key="11">
    <source>
        <dbReference type="Proteomes" id="UP000462212"/>
    </source>
</evidence>
<dbReference type="PANTHER" id="PTHR10963">
    <property type="entry name" value="GLYCOSYL HYDROLASE-RELATED"/>
    <property type="match status" value="1"/>
</dbReference>
<dbReference type="SMART" id="SM00321">
    <property type="entry name" value="WSC"/>
    <property type="match status" value="1"/>
</dbReference>
<dbReference type="GO" id="GO:0052861">
    <property type="term" value="F:endo-1,3(4)-beta-glucanase activity"/>
    <property type="evidence" value="ECO:0007669"/>
    <property type="project" value="UniProtKB-EC"/>
</dbReference>
<dbReference type="InterPro" id="IPR000757">
    <property type="entry name" value="Beta-glucanase-like"/>
</dbReference>
<dbReference type="InterPro" id="IPR002889">
    <property type="entry name" value="WSC_carb-bd"/>
</dbReference>
<keyword evidence="5" id="KW-0326">Glycosidase</keyword>
<evidence type="ECO:0000259" key="9">
    <source>
        <dbReference type="PROSITE" id="PS51762"/>
    </source>
</evidence>
<dbReference type="FunFam" id="2.60.120.200:FF:000114">
    <property type="entry name" value="Probable endo-1,3(4)-beta-glucanase NFIA_089530"/>
    <property type="match status" value="1"/>
</dbReference>
<dbReference type="CDD" id="cd02181">
    <property type="entry name" value="GH16_fungal_Lam16A_glucanase"/>
    <property type="match status" value="1"/>
</dbReference>
<keyword evidence="4" id="KW-0378">Hydrolase</keyword>
<feature type="compositionally biased region" description="Low complexity" evidence="6">
    <location>
        <begin position="527"/>
        <end position="537"/>
    </location>
</feature>
<dbReference type="Pfam" id="PF01822">
    <property type="entry name" value="WSC"/>
    <property type="match status" value="1"/>
</dbReference>
<dbReference type="SUPFAM" id="SSF49899">
    <property type="entry name" value="Concanavalin A-like lectins/glucanases"/>
    <property type="match status" value="1"/>
</dbReference>
<keyword evidence="7" id="KW-0732">Signal</keyword>
<organism evidence="10 11">
    <name type="scientific">Lachnellula subtilissima</name>
    <dbReference type="NCBI Taxonomy" id="602034"/>
    <lineage>
        <taxon>Eukaryota</taxon>
        <taxon>Fungi</taxon>
        <taxon>Dikarya</taxon>
        <taxon>Ascomycota</taxon>
        <taxon>Pezizomycotina</taxon>
        <taxon>Leotiomycetes</taxon>
        <taxon>Helotiales</taxon>
        <taxon>Lachnaceae</taxon>
        <taxon>Lachnellula</taxon>
    </lineage>
</organism>
<evidence type="ECO:0000256" key="1">
    <source>
        <dbReference type="ARBA" id="ARBA00000124"/>
    </source>
</evidence>
<feature type="chain" id="PRO_5034010102" description="endo-1,3(4)-beta-glucanase" evidence="7">
    <location>
        <begin position="28"/>
        <end position="836"/>
    </location>
</feature>
<dbReference type="PROSITE" id="PS51212">
    <property type="entry name" value="WSC"/>
    <property type="match status" value="1"/>
</dbReference>